<gene>
    <name evidence="5" type="ORF">GCM10023143_27170</name>
</gene>
<dbReference type="EMBL" id="BAABFN010000007">
    <property type="protein sequence ID" value="GAA4315672.1"/>
    <property type="molecule type" value="Genomic_DNA"/>
</dbReference>
<keyword evidence="1 2" id="KW-0238">DNA-binding</keyword>
<sequence length="204" mass="23398">MARQKKTDTDLSTEEKIKEAARKVFTRKGYAATRTRDIAEEAGINLALLNYYFRSKEKLFHQVMVEKVQQLFSVIAPIVNDSSISLESKISRIAESYIDMLLKHPDLPIFVLSELRNNVPSFMNIVHPEKLIRNSSLVTQLKKARPDINPLHFLANILGMVLFPFIAQPVFVAALALDARQFKQMMEERKQLIPAWVKAMLKTK</sequence>
<dbReference type="InterPro" id="IPR001647">
    <property type="entry name" value="HTH_TetR"/>
</dbReference>
<evidence type="ECO:0000259" key="4">
    <source>
        <dbReference type="PROSITE" id="PS50977"/>
    </source>
</evidence>
<evidence type="ECO:0000313" key="5">
    <source>
        <dbReference type="EMBL" id="GAA4315672.1"/>
    </source>
</evidence>
<reference evidence="6" key="1">
    <citation type="journal article" date="2019" name="Int. J. Syst. Evol. Microbiol.">
        <title>The Global Catalogue of Microorganisms (GCM) 10K type strain sequencing project: providing services to taxonomists for standard genome sequencing and annotation.</title>
        <authorList>
            <consortium name="The Broad Institute Genomics Platform"/>
            <consortium name="The Broad Institute Genome Sequencing Center for Infectious Disease"/>
            <person name="Wu L."/>
            <person name="Ma J."/>
        </authorList>
    </citation>
    <scope>NUCLEOTIDE SEQUENCE [LARGE SCALE GENOMIC DNA]</scope>
    <source>
        <strain evidence="6">JCM 17664</strain>
    </source>
</reference>
<feature type="transmembrane region" description="Helical" evidence="3">
    <location>
        <begin position="153"/>
        <end position="177"/>
    </location>
</feature>
<dbReference type="SUPFAM" id="SSF48498">
    <property type="entry name" value="Tetracyclin repressor-like, C-terminal domain"/>
    <property type="match status" value="1"/>
</dbReference>
<dbReference type="InterPro" id="IPR036271">
    <property type="entry name" value="Tet_transcr_reg_TetR-rel_C_sf"/>
</dbReference>
<dbReference type="InterPro" id="IPR009057">
    <property type="entry name" value="Homeodomain-like_sf"/>
</dbReference>
<dbReference type="PANTHER" id="PTHR30055:SF207">
    <property type="entry name" value="HTH-TYPE TRANSCRIPTIONAL REPRESSOR FATR"/>
    <property type="match status" value="1"/>
</dbReference>
<dbReference type="Pfam" id="PF00440">
    <property type="entry name" value="TetR_N"/>
    <property type="match status" value="1"/>
</dbReference>
<evidence type="ECO:0000256" key="1">
    <source>
        <dbReference type="ARBA" id="ARBA00023125"/>
    </source>
</evidence>
<dbReference type="InterPro" id="IPR050109">
    <property type="entry name" value="HTH-type_TetR-like_transc_reg"/>
</dbReference>
<keyword evidence="3" id="KW-1133">Transmembrane helix</keyword>
<evidence type="ECO:0000256" key="3">
    <source>
        <dbReference type="SAM" id="Phobius"/>
    </source>
</evidence>
<feature type="DNA-binding region" description="H-T-H motif" evidence="2">
    <location>
        <begin position="34"/>
        <end position="53"/>
    </location>
</feature>
<keyword evidence="3" id="KW-0472">Membrane</keyword>
<dbReference type="PROSITE" id="PS50977">
    <property type="entry name" value="HTH_TETR_2"/>
    <property type="match status" value="1"/>
</dbReference>
<name>A0ABP8G1X1_9BACT</name>
<dbReference type="Proteomes" id="UP001501207">
    <property type="component" value="Unassembled WGS sequence"/>
</dbReference>
<organism evidence="5 6">
    <name type="scientific">Compostibacter hankyongensis</name>
    <dbReference type="NCBI Taxonomy" id="1007089"/>
    <lineage>
        <taxon>Bacteria</taxon>
        <taxon>Pseudomonadati</taxon>
        <taxon>Bacteroidota</taxon>
        <taxon>Chitinophagia</taxon>
        <taxon>Chitinophagales</taxon>
        <taxon>Chitinophagaceae</taxon>
        <taxon>Compostibacter</taxon>
    </lineage>
</organism>
<evidence type="ECO:0000313" key="6">
    <source>
        <dbReference type="Proteomes" id="UP001501207"/>
    </source>
</evidence>
<dbReference type="SUPFAM" id="SSF46689">
    <property type="entry name" value="Homeodomain-like"/>
    <property type="match status" value="1"/>
</dbReference>
<dbReference type="PRINTS" id="PR00455">
    <property type="entry name" value="HTHTETR"/>
</dbReference>
<dbReference type="Gene3D" id="1.10.357.10">
    <property type="entry name" value="Tetracycline Repressor, domain 2"/>
    <property type="match status" value="1"/>
</dbReference>
<keyword evidence="6" id="KW-1185">Reference proteome</keyword>
<evidence type="ECO:0000256" key="2">
    <source>
        <dbReference type="PROSITE-ProRule" id="PRU00335"/>
    </source>
</evidence>
<proteinExistence type="predicted"/>
<feature type="domain" description="HTH tetR-type" evidence="4">
    <location>
        <begin position="11"/>
        <end position="71"/>
    </location>
</feature>
<dbReference type="RefSeq" id="WP_344980224.1">
    <property type="nucleotide sequence ID" value="NZ_BAABFN010000007.1"/>
</dbReference>
<dbReference type="PANTHER" id="PTHR30055">
    <property type="entry name" value="HTH-TYPE TRANSCRIPTIONAL REGULATOR RUTR"/>
    <property type="match status" value="1"/>
</dbReference>
<accession>A0ABP8G1X1</accession>
<keyword evidence="3" id="KW-0812">Transmembrane</keyword>
<comment type="caution">
    <text evidence="5">The sequence shown here is derived from an EMBL/GenBank/DDBJ whole genome shotgun (WGS) entry which is preliminary data.</text>
</comment>
<protein>
    <recommendedName>
        <fullName evidence="4">HTH tetR-type domain-containing protein</fullName>
    </recommendedName>
</protein>